<name>A0A2K1JH22_PHYPA</name>
<dbReference type="PaxDb" id="3218-PP1S79_72V6.1"/>
<feature type="compositionally biased region" description="Low complexity" evidence="1">
    <location>
        <begin position="341"/>
        <end position="351"/>
    </location>
</feature>
<dbReference type="Gramene" id="Pp3c14_9450V3.1">
    <property type="protein sequence ID" value="Pp3c14_9450V3.1"/>
    <property type="gene ID" value="Pp3c14_9450"/>
</dbReference>
<feature type="region of interest" description="Disordered" evidence="1">
    <location>
        <begin position="194"/>
        <end position="220"/>
    </location>
</feature>
<feature type="compositionally biased region" description="Basic and acidic residues" evidence="1">
    <location>
        <begin position="112"/>
        <end position="122"/>
    </location>
</feature>
<reference evidence="2 4" key="2">
    <citation type="journal article" date="2018" name="Plant J.">
        <title>The Physcomitrella patens chromosome-scale assembly reveals moss genome structure and evolution.</title>
        <authorList>
            <person name="Lang D."/>
            <person name="Ullrich K.K."/>
            <person name="Murat F."/>
            <person name="Fuchs J."/>
            <person name="Jenkins J."/>
            <person name="Haas F.B."/>
            <person name="Piednoel M."/>
            <person name="Gundlach H."/>
            <person name="Van Bel M."/>
            <person name="Meyberg R."/>
            <person name="Vives C."/>
            <person name="Morata J."/>
            <person name="Symeonidi A."/>
            <person name="Hiss M."/>
            <person name="Muchero W."/>
            <person name="Kamisugi Y."/>
            <person name="Saleh O."/>
            <person name="Blanc G."/>
            <person name="Decker E.L."/>
            <person name="van Gessel N."/>
            <person name="Grimwood J."/>
            <person name="Hayes R.D."/>
            <person name="Graham S.W."/>
            <person name="Gunter L.E."/>
            <person name="McDaniel S.F."/>
            <person name="Hoernstein S.N.W."/>
            <person name="Larsson A."/>
            <person name="Li F.W."/>
            <person name="Perroud P.F."/>
            <person name="Phillips J."/>
            <person name="Ranjan P."/>
            <person name="Rokshar D.S."/>
            <person name="Rothfels C.J."/>
            <person name="Schneider L."/>
            <person name="Shu S."/>
            <person name="Stevenson D.W."/>
            <person name="Thummler F."/>
            <person name="Tillich M."/>
            <person name="Villarreal Aguilar J.C."/>
            <person name="Widiez T."/>
            <person name="Wong G.K."/>
            <person name="Wymore A."/>
            <person name="Zhang Y."/>
            <person name="Zimmer A.D."/>
            <person name="Quatrano R.S."/>
            <person name="Mayer K.F.X."/>
            <person name="Goodstein D."/>
            <person name="Casacuberta J.M."/>
            <person name="Vandepoele K."/>
            <person name="Reski R."/>
            <person name="Cuming A.C."/>
            <person name="Tuskan G.A."/>
            <person name="Maumus F."/>
            <person name="Salse J."/>
            <person name="Schmutz J."/>
            <person name="Rensing S.A."/>
        </authorList>
    </citation>
    <scope>NUCLEOTIDE SEQUENCE [LARGE SCALE GENOMIC DNA]</scope>
    <source>
        <strain evidence="3 4">cv. Gransden 2004</strain>
    </source>
</reference>
<dbReference type="Proteomes" id="UP000006727">
    <property type="component" value="Chromosome 14"/>
</dbReference>
<dbReference type="Gramene" id="Pp3c14_9450V3.2">
    <property type="protein sequence ID" value="Pp3c14_9450V3.2"/>
    <property type="gene ID" value="Pp3c14_9450"/>
</dbReference>
<evidence type="ECO:0000313" key="4">
    <source>
        <dbReference type="Proteomes" id="UP000006727"/>
    </source>
</evidence>
<feature type="compositionally biased region" description="Basic and acidic residues" evidence="1">
    <location>
        <begin position="129"/>
        <end position="140"/>
    </location>
</feature>
<dbReference type="EnsemblPlants" id="Pp3c14_9450V3.1">
    <property type="protein sequence ID" value="Pp3c14_9450V3.1"/>
    <property type="gene ID" value="Pp3c14_9450"/>
</dbReference>
<feature type="compositionally biased region" description="Polar residues" evidence="1">
    <location>
        <begin position="669"/>
        <end position="683"/>
    </location>
</feature>
<protein>
    <submittedName>
        <fullName evidence="2 3">Uncharacterized protein</fullName>
    </submittedName>
</protein>
<proteinExistence type="predicted"/>
<dbReference type="EnsemblPlants" id="Pp3c14_9450V3.2">
    <property type="protein sequence ID" value="Pp3c14_9450V3.2"/>
    <property type="gene ID" value="Pp3c14_9450"/>
</dbReference>
<feature type="region of interest" description="Disordered" evidence="1">
    <location>
        <begin position="662"/>
        <end position="723"/>
    </location>
</feature>
<dbReference type="EnsemblPlants" id="Pp3c14_9450V3.3">
    <property type="protein sequence ID" value="Pp3c14_9450V3.3"/>
    <property type="gene ID" value="Pp3c14_9450"/>
</dbReference>
<accession>A0A2K1JH22</accession>
<dbReference type="AlphaFoldDB" id="A0A2K1JH22"/>
<dbReference type="Gramene" id="Pp3c14_9450V3.3">
    <property type="protein sequence ID" value="Pp3c14_9450V3.3"/>
    <property type="gene ID" value="Pp3c14_9450"/>
</dbReference>
<reference evidence="2 4" key="1">
    <citation type="journal article" date="2008" name="Science">
        <title>The Physcomitrella genome reveals evolutionary insights into the conquest of land by plants.</title>
        <authorList>
            <person name="Rensing S."/>
            <person name="Lang D."/>
            <person name="Zimmer A."/>
            <person name="Terry A."/>
            <person name="Salamov A."/>
            <person name="Shapiro H."/>
            <person name="Nishiyama T."/>
            <person name="Perroud P.-F."/>
            <person name="Lindquist E."/>
            <person name="Kamisugi Y."/>
            <person name="Tanahashi T."/>
            <person name="Sakakibara K."/>
            <person name="Fujita T."/>
            <person name="Oishi K."/>
            <person name="Shin-I T."/>
            <person name="Kuroki Y."/>
            <person name="Toyoda A."/>
            <person name="Suzuki Y."/>
            <person name="Hashimoto A."/>
            <person name="Yamaguchi K."/>
            <person name="Sugano A."/>
            <person name="Kohara Y."/>
            <person name="Fujiyama A."/>
            <person name="Anterola A."/>
            <person name="Aoki S."/>
            <person name="Ashton N."/>
            <person name="Barbazuk W.B."/>
            <person name="Barker E."/>
            <person name="Bennetzen J."/>
            <person name="Bezanilla M."/>
            <person name="Blankenship R."/>
            <person name="Cho S.H."/>
            <person name="Dutcher S."/>
            <person name="Estelle M."/>
            <person name="Fawcett J.A."/>
            <person name="Gundlach H."/>
            <person name="Hanada K."/>
            <person name="Heyl A."/>
            <person name="Hicks K.A."/>
            <person name="Hugh J."/>
            <person name="Lohr M."/>
            <person name="Mayer K."/>
            <person name="Melkozernov A."/>
            <person name="Murata T."/>
            <person name="Nelson D."/>
            <person name="Pils B."/>
            <person name="Prigge M."/>
            <person name="Reiss B."/>
            <person name="Renner T."/>
            <person name="Rombauts S."/>
            <person name="Rushton P."/>
            <person name="Sanderfoot A."/>
            <person name="Schween G."/>
            <person name="Shiu S.-H."/>
            <person name="Stueber K."/>
            <person name="Theodoulou F.L."/>
            <person name="Tu H."/>
            <person name="Van de Peer Y."/>
            <person name="Verrier P.J."/>
            <person name="Waters E."/>
            <person name="Wood A."/>
            <person name="Yang L."/>
            <person name="Cove D."/>
            <person name="Cuming A."/>
            <person name="Hasebe M."/>
            <person name="Lucas S."/>
            <person name="Mishler D.B."/>
            <person name="Reski R."/>
            <person name="Grigoriev I."/>
            <person name="Quatrano R.S."/>
            <person name="Boore J.L."/>
        </authorList>
    </citation>
    <scope>NUCLEOTIDE SEQUENCE [LARGE SCALE GENOMIC DNA]</scope>
    <source>
        <strain evidence="3 4">cv. Gransden 2004</strain>
    </source>
</reference>
<feature type="compositionally biased region" description="Basic and acidic residues" evidence="1">
    <location>
        <begin position="352"/>
        <end position="364"/>
    </location>
</feature>
<feature type="region of interest" description="Disordered" evidence="1">
    <location>
        <begin position="341"/>
        <end position="372"/>
    </location>
</feature>
<gene>
    <name evidence="3" type="primary">LOC112291117</name>
    <name evidence="2" type="ORF">PHYPA_018256</name>
</gene>
<keyword evidence="4" id="KW-1185">Reference proteome</keyword>
<evidence type="ECO:0000256" key="1">
    <source>
        <dbReference type="SAM" id="MobiDB-lite"/>
    </source>
</evidence>
<sequence length="940" mass="101568">MENPTAVCTLRPSLSLQIEQLGHQESGNCDVKRASSAMGCSKVTEEKSVSSFLVAKQSRSRKPSSLTGTEDYLRRIDVVVEGSSSDRKAMSFNPFRGHRRICSGNLITSSKSAEKTPGEKGRSSSFRIKSSEKSLGEKGKSLSSRMDQYSVAKIAASLFHSAGKIERSMSMSRLAHRALPEEVISLRQKFQVASDQNRDFSGSEERGSDSSTKDTEDCAAPLILKPSSLHKFDNDSTKAMLKDDGEAENSASADEESPKPIIEEADSGLPCTHSIGAAGSIQSCNPTLMKQSSCSTNLNHHDAGATNTPILVYGSQSTISDTNHQGVLSLATSKASSSLSSLHSSTQSSFHLDPERSLNLRQETDSPEDSTDFQTLLLTTGKVTEAELTEAAVRSSLQREDYLSGPLFISEEPQQDESLESIGEIKGNQVLTSGLKIEEVTDPRRTCNSDVCLNRSVSCEPGAGAERKKKLRKRRRSVSASGIGAMLLKVVRVSDSGPMVTRRLPKVGPAEIISGAEALRAREYVIQKTAQISMGRSPESFRSPNSSLTVCHCESEDAVKSTYSKFINIEIDSAGDRVELKQYSKDVRKGIDGSGNGGACTCETRKHNHHEKIPRLFSDRGIKRAECTCTHEGMTPTLVDGGSCSSDKVSERMNSNLQQHAADEKFENQTKCTNSTSAATSAVNVEDRSGKSRRRTSKGRTSYDFDSSAEAVKTSNSIGGRLGQALSSMDTSMAITRERSRSFVSRLQAAATSGNASVDVYRLGPCSTSILANPSFSSSHQDRLWEEQADIYSSGGRGTPGRDDEPAAAAANAFVHSPSPGNPVSLDDHQVPSASGSLRRGQMDATVRAPSFTSFLSSGDRGSRKKGKKRGRPRTPLRSLSAEDVHRMCCGRRSPEGGHFIQQIMLKIRGHSSRSSSPKCPNSRTKKRNTWSSCICFSPN</sequence>
<dbReference type="RefSeq" id="XP_073394582.1">
    <property type="nucleotide sequence ID" value="XM_073538481.1"/>
</dbReference>
<evidence type="ECO:0000313" key="2">
    <source>
        <dbReference type="EMBL" id="PNR40853.1"/>
    </source>
</evidence>
<feature type="compositionally biased region" description="Basic residues" evidence="1">
    <location>
        <begin position="863"/>
        <end position="875"/>
    </location>
</feature>
<reference evidence="3" key="3">
    <citation type="submission" date="2020-12" db="UniProtKB">
        <authorList>
            <consortium name="EnsemblPlants"/>
        </authorList>
    </citation>
    <scope>IDENTIFICATION</scope>
</reference>
<organism evidence="2">
    <name type="scientific">Physcomitrium patens</name>
    <name type="common">Spreading-leaved earth moss</name>
    <name type="synonym">Physcomitrella patens</name>
    <dbReference type="NCBI Taxonomy" id="3218"/>
    <lineage>
        <taxon>Eukaryota</taxon>
        <taxon>Viridiplantae</taxon>
        <taxon>Streptophyta</taxon>
        <taxon>Embryophyta</taxon>
        <taxon>Bryophyta</taxon>
        <taxon>Bryophytina</taxon>
        <taxon>Bryopsida</taxon>
        <taxon>Funariidae</taxon>
        <taxon>Funariales</taxon>
        <taxon>Funariaceae</taxon>
        <taxon>Physcomitrium</taxon>
    </lineage>
</organism>
<feature type="region of interest" description="Disordered" evidence="1">
    <location>
        <begin position="814"/>
        <end position="881"/>
    </location>
</feature>
<dbReference type="GeneID" id="112291117"/>
<feature type="region of interest" description="Disordered" evidence="1">
    <location>
        <begin position="106"/>
        <end position="142"/>
    </location>
</feature>
<feature type="compositionally biased region" description="Basic and acidic residues" evidence="1">
    <location>
        <begin position="196"/>
        <end position="216"/>
    </location>
</feature>
<evidence type="ECO:0000313" key="3">
    <source>
        <dbReference type="EnsemblPlants" id="Pp3c14_9450V3.1"/>
    </source>
</evidence>
<dbReference type="EMBL" id="ABEU02000014">
    <property type="protein sequence ID" value="PNR40853.1"/>
    <property type="molecule type" value="Genomic_DNA"/>
</dbReference>